<evidence type="ECO:0000259" key="1">
    <source>
        <dbReference type="Pfam" id="PF05050"/>
    </source>
</evidence>
<sequence>MNNLLVKIYDTIPKSLRLKIGQSKWSKGLRRRLLYDSKGFKTAKVVVNRVYGTYKVNFQFVASIKMAAKAKRLGIENTLLRNSFSLIENYKSNRTNLTVLDVGSNFGYLGAVWADSIAKNGKVLAFEPNKNLFASITKTIEANAHFKNNFEIHNLAVGAENKTITINASNFSSNAESMETAIEAYEVEMVTLDDFLNKKSIQQVDVIKIDVDGIELDILKGAINLLKQNNSIVIVETNNDMRIATFFKELDYRIYDMKLNTFAANQALPLNIFCVPKKLDNHAV</sequence>
<dbReference type="InterPro" id="IPR029063">
    <property type="entry name" value="SAM-dependent_MTases_sf"/>
</dbReference>
<organism evidence="2 3">
    <name type="scientific">Winogradskyella haliclonae</name>
    <dbReference type="NCBI Taxonomy" id="2048558"/>
    <lineage>
        <taxon>Bacteria</taxon>
        <taxon>Pseudomonadati</taxon>
        <taxon>Bacteroidota</taxon>
        <taxon>Flavobacteriia</taxon>
        <taxon>Flavobacteriales</taxon>
        <taxon>Flavobacteriaceae</taxon>
        <taxon>Winogradskyella</taxon>
    </lineage>
</organism>
<dbReference type="NCBIfam" id="TIGR01444">
    <property type="entry name" value="fkbM_fam"/>
    <property type="match status" value="1"/>
</dbReference>
<dbReference type="Pfam" id="PF05050">
    <property type="entry name" value="Methyltransf_21"/>
    <property type="match status" value="1"/>
</dbReference>
<gene>
    <name evidence="2" type="ORF">GCM10011444_23370</name>
</gene>
<protein>
    <recommendedName>
        <fullName evidence="1">Methyltransferase FkbM domain-containing protein</fullName>
    </recommendedName>
</protein>
<dbReference type="InterPro" id="IPR006342">
    <property type="entry name" value="FkbM_mtfrase"/>
</dbReference>
<proteinExistence type="predicted"/>
<dbReference type="PANTHER" id="PTHR34203:SF15">
    <property type="entry name" value="SLL1173 PROTEIN"/>
    <property type="match status" value="1"/>
</dbReference>
<dbReference type="RefSeq" id="WP_188374933.1">
    <property type="nucleotide sequence ID" value="NZ_BMDQ01000003.1"/>
</dbReference>
<accession>A0ABQ2C4N4</accession>
<feature type="domain" description="Methyltransferase FkbM" evidence="1">
    <location>
        <begin position="101"/>
        <end position="253"/>
    </location>
</feature>
<comment type="caution">
    <text evidence="2">The sequence shown here is derived from an EMBL/GenBank/DDBJ whole genome shotgun (WGS) entry which is preliminary data.</text>
</comment>
<dbReference type="SUPFAM" id="SSF53335">
    <property type="entry name" value="S-adenosyl-L-methionine-dependent methyltransferases"/>
    <property type="match status" value="1"/>
</dbReference>
<dbReference type="PANTHER" id="PTHR34203">
    <property type="entry name" value="METHYLTRANSFERASE, FKBM FAMILY PROTEIN"/>
    <property type="match status" value="1"/>
</dbReference>
<dbReference type="InterPro" id="IPR052514">
    <property type="entry name" value="SAM-dependent_MTase"/>
</dbReference>
<reference evidence="3" key="1">
    <citation type="journal article" date="2019" name="Int. J. Syst. Evol. Microbiol.">
        <title>The Global Catalogue of Microorganisms (GCM) 10K type strain sequencing project: providing services to taxonomists for standard genome sequencing and annotation.</title>
        <authorList>
            <consortium name="The Broad Institute Genomics Platform"/>
            <consortium name="The Broad Institute Genome Sequencing Center for Infectious Disease"/>
            <person name="Wu L."/>
            <person name="Ma J."/>
        </authorList>
    </citation>
    <scope>NUCLEOTIDE SEQUENCE [LARGE SCALE GENOMIC DNA]</scope>
    <source>
        <strain evidence="3">CCM 8681</strain>
    </source>
</reference>
<dbReference type="EMBL" id="BMDQ01000003">
    <property type="protein sequence ID" value="GGI58028.1"/>
    <property type="molecule type" value="Genomic_DNA"/>
</dbReference>
<name>A0ABQ2C4N4_9FLAO</name>
<dbReference type="Proteomes" id="UP000624701">
    <property type="component" value="Unassembled WGS sequence"/>
</dbReference>
<dbReference type="Gene3D" id="3.40.50.150">
    <property type="entry name" value="Vaccinia Virus protein VP39"/>
    <property type="match status" value="1"/>
</dbReference>
<evidence type="ECO:0000313" key="3">
    <source>
        <dbReference type="Proteomes" id="UP000624701"/>
    </source>
</evidence>
<evidence type="ECO:0000313" key="2">
    <source>
        <dbReference type="EMBL" id="GGI58028.1"/>
    </source>
</evidence>
<keyword evidence="3" id="KW-1185">Reference proteome</keyword>